<dbReference type="AlphaFoldDB" id="A0A6A7N6L7"/>
<keyword evidence="2" id="KW-1185">Reference proteome</keyword>
<reference evidence="1 2" key="1">
    <citation type="submission" date="2019-10" db="EMBL/GenBank/DDBJ databases">
        <title>Two novel species isolated from a subtropical stream in China.</title>
        <authorList>
            <person name="Lu H."/>
        </authorList>
    </citation>
    <scope>NUCLEOTIDE SEQUENCE [LARGE SCALE GENOMIC DNA]</scope>
    <source>
        <strain evidence="1 2">FT29W</strain>
    </source>
</reference>
<evidence type="ECO:0000313" key="2">
    <source>
        <dbReference type="Proteomes" id="UP000440498"/>
    </source>
</evidence>
<proteinExistence type="predicted"/>
<comment type="caution">
    <text evidence="1">The sequence shown here is derived from an EMBL/GenBank/DDBJ whole genome shotgun (WGS) entry which is preliminary data.</text>
</comment>
<gene>
    <name evidence="1" type="ORF">GEV02_20970</name>
</gene>
<name>A0A6A7N6L7_9BURK</name>
<dbReference type="EMBL" id="WHUG01000009">
    <property type="protein sequence ID" value="MQA40629.1"/>
    <property type="molecule type" value="Genomic_DNA"/>
</dbReference>
<organism evidence="1 2">
    <name type="scientific">Rugamonas aquatica</name>
    <dbReference type="NCBI Taxonomy" id="2743357"/>
    <lineage>
        <taxon>Bacteria</taxon>
        <taxon>Pseudomonadati</taxon>
        <taxon>Pseudomonadota</taxon>
        <taxon>Betaproteobacteria</taxon>
        <taxon>Burkholderiales</taxon>
        <taxon>Oxalobacteraceae</taxon>
        <taxon>Telluria group</taxon>
        <taxon>Rugamonas</taxon>
    </lineage>
</organism>
<evidence type="ECO:0000313" key="1">
    <source>
        <dbReference type="EMBL" id="MQA40629.1"/>
    </source>
</evidence>
<protein>
    <recommendedName>
        <fullName evidence="3">DUF4259 domain-containing protein</fullName>
    </recommendedName>
</protein>
<evidence type="ECO:0008006" key="3">
    <source>
        <dbReference type="Google" id="ProtNLM"/>
    </source>
</evidence>
<dbReference type="Proteomes" id="UP000440498">
    <property type="component" value="Unassembled WGS sequence"/>
</dbReference>
<sequence>MTWSASDFSDEVYGLLLQLQLVPEAQEDDDCETQARLACAAIDELADRAWARRYQDGDLLHPSSLGLVAFVSLRTVVEESDVDAWQSAWRWFASAASWQHRHNGEDGIREFGVNLARELPEAPAVLRPLLEEARRKRLDCLVVHQDM</sequence>
<dbReference type="RefSeq" id="WP_152839926.1">
    <property type="nucleotide sequence ID" value="NZ_WHUG01000009.1"/>
</dbReference>
<accession>A0A6A7N6L7</accession>